<feature type="domain" description="Outer membrane protein beta-barrel" evidence="4">
    <location>
        <begin position="454"/>
        <end position="910"/>
    </location>
</feature>
<sequence length="923" mass="105180">MKFMKKNFFFLILLFLSFNYSFAQTSSIRGTITDTLNKQSLKNASVLLLYKTDSVLYRHTKTDKNGKFELNNLKAGKYVLMLTYPAYADFMDEIIVPDTGHLQLDHLALLTKARLLEEVVVHQRIPPIRLKGDTLEFIADSFKVKQGATVEDLLKKFPGFTVNSKGEITAQGQKIEKVLVDGDEFFGDDPTMATQNLNAKDVAKVQMFDKKSDQSVITGIDDGQKQKTLNLILKEDAKKGYFGNAQAGTDFDKYYQAKLTANRFTSKMKAGIYTTVDRTGKNNMTWNEMQDFSDNLTISAEDGGSIGYQSDGFDTYNLQGIPENLTTAAMFNNKFGKYKSNTVNNYSFKDQHIAGDATTNSTYILPDTVYYNNQTNHFNNSKWQHSFGTRNELNLDSLNTININAKGTWGHTSQNSVFGSEYLTKDKQRVNGSNRINTSTGNNDGQKADLFYKRKFNKEGTHTFTVNATFSDHNNNSDGYLYNQTSFYKNGIIDSAQVIDQRKTNTSFSRSVQGLLSYTNPLTKKISLNINYTFNTNNSEQDIRSFEKVNGKYDSLNLLYSNHFKFINTANKGGFSLNYNTKKLTGRIGLALQNLVLKETNLYNDSSLQRSFVNFFPTAFLRWKFSSEGSVYFNYSGYSSQPSLNQIQPIINNNDPLNIVIGNPDLKPSFVHSIYFNAWNSKVLNNQYFGIYGNLSFTQNAFSNKDSVDNLGRKINQTVNVDGIYNYRLSFNFGKKIKFKKLDLGISPSINGSRNINFINGLQNITKTIAGGLWFRVGKSVENKFDINFRYNPNYNHSVSSINTSATTNYWTHTFNSDVSYKFKKGWNINSDVVANFRQKINPTDINTNSIVWNASLEKRLLKKKDLYAIFTVNDILNQNIGFNRNITSNFITENTYTTVQRYFLVSLRWRFAKNRKINEDDF</sequence>
<dbReference type="Pfam" id="PF13620">
    <property type="entry name" value="CarboxypepD_reg"/>
    <property type="match status" value="1"/>
</dbReference>
<dbReference type="GO" id="GO:0030246">
    <property type="term" value="F:carbohydrate binding"/>
    <property type="evidence" value="ECO:0007669"/>
    <property type="project" value="InterPro"/>
</dbReference>
<dbReference type="SUPFAM" id="SSF56935">
    <property type="entry name" value="Porins"/>
    <property type="match status" value="1"/>
</dbReference>
<dbReference type="InterPro" id="IPR013784">
    <property type="entry name" value="Carb-bd-like_fold"/>
</dbReference>
<evidence type="ECO:0000256" key="3">
    <source>
        <dbReference type="ARBA" id="ARBA00023237"/>
    </source>
</evidence>
<protein>
    <recommendedName>
        <fullName evidence="4">Outer membrane protein beta-barrel domain-containing protein</fullName>
    </recommendedName>
</protein>
<dbReference type="InterPro" id="IPR041700">
    <property type="entry name" value="OMP_b-brl_3"/>
</dbReference>
<dbReference type="SUPFAM" id="SSF49452">
    <property type="entry name" value="Starch-binding domain-like"/>
    <property type="match status" value="1"/>
</dbReference>
<keyword evidence="3" id="KW-0998">Cell outer membrane</keyword>
<dbReference type="GO" id="GO:0009279">
    <property type="term" value="C:cell outer membrane"/>
    <property type="evidence" value="ECO:0007669"/>
    <property type="project" value="UniProtKB-SubCell"/>
</dbReference>
<name>A0A1J5TD41_9ZZZZ</name>
<evidence type="ECO:0000256" key="1">
    <source>
        <dbReference type="ARBA" id="ARBA00004442"/>
    </source>
</evidence>
<gene>
    <name evidence="5" type="ORF">GALL_46910</name>
</gene>
<dbReference type="AlphaFoldDB" id="A0A1J5TD41"/>
<dbReference type="Gene3D" id="2.40.170.20">
    <property type="entry name" value="TonB-dependent receptor, beta-barrel domain"/>
    <property type="match status" value="1"/>
</dbReference>
<evidence type="ECO:0000259" key="4">
    <source>
        <dbReference type="Pfam" id="PF14905"/>
    </source>
</evidence>
<dbReference type="Pfam" id="PF14905">
    <property type="entry name" value="OMP_b-brl_3"/>
    <property type="match status" value="1"/>
</dbReference>
<comment type="caution">
    <text evidence="5">The sequence shown here is derived from an EMBL/GenBank/DDBJ whole genome shotgun (WGS) entry which is preliminary data.</text>
</comment>
<comment type="subcellular location">
    <subcellularLocation>
        <location evidence="1">Cell outer membrane</location>
    </subcellularLocation>
</comment>
<evidence type="ECO:0000313" key="5">
    <source>
        <dbReference type="EMBL" id="OIR14229.1"/>
    </source>
</evidence>
<accession>A0A1J5TD41</accession>
<organism evidence="5">
    <name type="scientific">mine drainage metagenome</name>
    <dbReference type="NCBI Taxonomy" id="410659"/>
    <lineage>
        <taxon>unclassified sequences</taxon>
        <taxon>metagenomes</taxon>
        <taxon>ecological metagenomes</taxon>
    </lineage>
</organism>
<dbReference type="Gene3D" id="2.60.40.1120">
    <property type="entry name" value="Carboxypeptidase-like, regulatory domain"/>
    <property type="match status" value="1"/>
</dbReference>
<reference evidence="5" key="1">
    <citation type="submission" date="2016-10" db="EMBL/GenBank/DDBJ databases">
        <title>Sequence of Gallionella enrichment culture.</title>
        <authorList>
            <person name="Poehlein A."/>
            <person name="Muehling M."/>
            <person name="Daniel R."/>
        </authorList>
    </citation>
    <scope>NUCLEOTIDE SEQUENCE</scope>
</reference>
<proteinExistence type="predicted"/>
<evidence type="ECO:0000256" key="2">
    <source>
        <dbReference type="ARBA" id="ARBA00023136"/>
    </source>
</evidence>
<dbReference type="EMBL" id="MLJW01000012">
    <property type="protein sequence ID" value="OIR14229.1"/>
    <property type="molecule type" value="Genomic_DNA"/>
</dbReference>
<dbReference type="InterPro" id="IPR036942">
    <property type="entry name" value="Beta-barrel_TonB_sf"/>
</dbReference>
<keyword evidence="2" id="KW-0472">Membrane</keyword>